<evidence type="ECO:0000313" key="2">
    <source>
        <dbReference type="Proteomes" id="UP000280960"/>
    </source>
</evidence>
<dbReference type="EMBL" id="CP033169">
    <property type="protein sequence ID" value="AYO29767.1"/>
    <property type="molecule type" value="Genomic_DNA"/>
</dbReference>
<sequence length="283" mass="29753">MILQISLTVPETKAVIARASASLPEVRKALDGGRIFLKGGTTVSMLAEELAGMKLGICGRISPLGAKGPKYVQLDAPHSIVIENGQVKSVDDTEEEEVLKLKKDDVFVIGANAIDIHGNAAMMAGSSLGGPPGRILGGLMAEGVNILILAGLEKLIPVDISHAVKACGRKKIDLAFGMAVGLIPVFGKLITEQTAMEIFADVRCTVIGKGGICGAEGATTMVVEGEKREIKKIYDLVKNIKGVSTSGSEKSLKECIKAGYGCSDDLACIYKNPITPGFWDDEK</sequence>
<protein>
    <submittedName>
        <fullName evidence="1">Uncharacterized protein</fullName>
    </submittedName>
</protein>
<reference evidence="1 2" key="1">
    <citation type="submission" date="2018-10" db="EMBL/GenBank/DDBJ databases">
        <authorList>
            <person name="Zhang X."/>
        </authorList>
    </citation>
    <scope>NUCLEOTIDE SEQUENCE [LARGE SCALE GENOMIC DNA]</scope>
    <source>
        <strain evidence="1 2">SK-G1</strain>
    </source>
</reference>
<dbReference type="KEGG" id="bacg:D2962_03325"/>
<organism evidence="1 2">
    <name type="scientific">Biomaibacter acetigenes</name>
    <dbReference type="NCBI Taxonomy" id="2316383"/>
    <lineage>
        <taxon>Bacteria</taxon>
        <taxon>Bacillati</taxon>
        <taxon>Bacillota</taxon>
        <taxon>Clostridia</taxon>
        <taxon>Thermosediminibacterales</taxon>
        <taxon>Tepidanaerobacteraceae</taxon>
        <taxon>Biomaibacter</taxon>
    </lineage>
</organism>
<name>A0A3G2R4B7_9FIRM</name>
<dbReference type="Proteomes" id="UP000280960">
    <property type="component" value="Chromosome"/>
</dbReference>
<keyword evidence="2" id="KW-1185">Reference proteome</keyword>
<gene>
    <name evidence="1" type="ORF">D2962_03325</name>
</gene>
<proteinExistence type="predicted"/>
<evidence type="ECO:0000313" key="1">
    <source>
        <dbReference type="EMBL" id="AYO29767.1"/>
    </source>
</evidence>
<accession>A0A3G2R4B7</accession>
<dbReference type="RefSeq" id="WP_120767957.1">
    <property type="nucleotide sequence ID" value="NZ_CP033169.1"/>
</dbReference>
<dbReference type="AlphaFoldDB" id="A0A3G2R4B7"/>